<evidence type="ECO:0000313" key="1">
    <source>
        <dbReference type="EMBL" id="VFQ98330.1"/>
    </source>
</evidence>
<name>A0A484NB77_9ASTE</name>
<reference evidence="1 2" key="1">
    <citation type="submission" date="2018-04" db="EMBL/GenBank/DDBJ databases">
        <authorList>
            <person name="Vogel A."/>
        </authorList>
    </citation>
    <scope>NUCLEOTIDE SEQUENCE [LARGE SCALE GENOMIC DNA]</scope>
</reference>
<organism evidence="1 2">
    <name type="scientific">Cuscuta campestris</name>
    <dbReference type="NCBI Taxonomy" id="132261"/>
    <lineage>
        <taxon>Eukaryota</taxon>
        <taxon>Viridiplantae</taxon>
        <taxon>Streptophyta</taxon>
        <taxon>Embryophyta</taxon>
        <taxon>Tracheophyta</taxon>
        <taxon>Spermatophyta</taxon>
        <taxon>Magnoliopsida</taxon>
        <taxon>eudicotyledons</taxon>
        <taxon>Gunneridae</taxon>
        <taxon>Pentapetalae</taxon>
        <taxon>asterids</taxon>
        <taxon>lamiids</taxon>
        <taxon>Solanales</taxon>
        <taxon>Convolvulaceae</taxon>
        <taxon>Cuscuteae</taxon>
        <taxon>Cuscuta</taxon>
        <taxon>Cuscuta subgen. Grammica</taxon>
        <taxon>Cuscuta sect. Cleistogrammica</taxon>
    </lineage>
</organism>
<protein>
    <submittedName>
        <fullName evidence="1">Uncharacterized protein</fullName>
    </submittedName>
</protein>
<dbReference type="Proteomes" id="UP000595140">
    <property type="component" value="Unassembled WGS sequence"/>
</dbReference>
<accession>A0A484NB77</accession>
<keyword evidence="2" id="KW-1185">Reference proteome</keyword>
<proteinExistence type="predicted"/>
<dbReference type="AlphaFoldDB" id="A0A484NB77"/>
<gene>
    <name evidence="1" type="ORF">CCAM_LOCUS40106</name>
</gene>
<sequence length="114" mass="11841">MLDLIEKQRCLGGVAGSDVAASGNGATAGVEPPGSCVKGKRSGFIMAAGINLGFLLGRNWQLQLESARVFASTIPCLPPIATDLESSTLAEGSFERCANECEWSIEISIVLVVA</sequence>
<dbReference type="EMBL" id="OOIL02006581">
    <property type="protein sequence ID" value="VFQ98330.1"/>
    <property type="molecule type" value="Genomic_DNA"/>
</dbReference>
<evidence type="ECO:0000313" key="2">
    <source>
        <dbReference type="Proteomes" id="UP000595140"/>
    </source>
</evidence>